<feature type="region of interest" description="Disordered" evidence="6">
    <location>
        <begin position="1"/>
        <end position="27"/>
    </location>
</feature>
<feature type="compositionally biased region" description="Low complexity" evidence="6">
    <location>
        <begin position="112"/>
        <end position="130"/>
    </location>
</feature>
<dbReference type="GO" id="GO:0046872">
    <property type="term" value="F:metal ion binding"/>
    <property type="evidence" value="ECO:0007669"/>
    <property type="project" value="UniProtKB-KW"/>
</dbReference>
<dbReference type="SUPFAM" id="SSF52540">
    <property type="entry name" value="P-loop containing nucleoside triphosphate hydrolases"/>
    <property type="match status" value="1"/>
</dbReference>
<dbReference type="PROSITE" id="PS51882">
    <property type="entry name" value="G_ALPHA"/>
    <property type="match status" value="1"/>
</dbReference>
<reference evidence="7" key="1">
    <citation type="submission" date="2023-03" db="EMBL/GenBank/DDBJ databases">
        <title>Massive genome expansion in bonnet fungi (Mycena s.s.) driven by repeated elements and novel gene families across ecological guilds.</title>
        <authorList>
            <consortium name="Lawrence Berkeley National Laboratory"/>
            <person name="Harder C.B."/>
            <person name="Miyauchi S."/>
            <person name="Viragh M."/>
            <person name="Kuo A."/>
            <person name="Thoen E."/>
            <person name="Andreopoulos B."/>
            <person name="Lu D."/>
            <person name="Skrede I."/>
            <person name="Drula E."/>
            <person name="Henrissat B."/>
            <person name="Morin E."/>
            <person name="Kohler A."/>
            <person name="Barry K."/>
            <person name="LaButti K."/>
            <person name="Morin E."/>
            <person name="Salamov A."/>
            <person name="Lipzen A."/>
            <person name="Mereny Z."/>
            <person name="Hegedus B."/>
            <person name="Baldrian P."/>
            <person name="Stursova M."/>
            <person name="Weitz H."/>
            <person name="Taylor A."/>
            <person name="Grigoriev I.V."/>
            <person name="Nagy L.G."/>
            <person name="Martin F."/>
            <person name="Kauserud H."/>
        </authorList>
    </citation>
    <scope>NUCLEOTIDE SEQUENCE</scope>
    <source>
        <strain evidence="7">CBHHK067</strain>
    </source>
</reference>
<evidence type="ECO:0000313" key="8">
    <source>
        <dbReference type="Proteomes" id="UP001221757"/>
    </source>
</evidence>
<sequence length="546" mass="61105">MHPPDDPFDAVLRPPPGETPEETTVREVREAEARRVSAAIDADIRAERLARRKKRIVRLLLLGQSESGKSTTLRQFQRLYTPTAFRSERILWRAVIQLNIVRSIRTILDAISPDPTNNNTNNTSNNNNTSPRRRRPSVAPSVNMLALAASTSSPDAGHDYHSHSHSPSASDGELEIDADADSDPESTRFSSSPPPLPLPLPQESAHAALRTRLLPLRHIEALLIARLVPAHEDEPTRLDVPFNAAGRDTAKEIFVRPGNRWKGALGRGARSPERREARDEPQETLHACAPDLIALWGDPRVRDVLRRRKIRLEEGPGFFLDDLERVTGRDYLPTDDDVLRARLKTVGVSEYTFEMEVASSRETGTEWRIVDVGGTRYVPALAREPVARRLTGFGRAATWVPFFDDVDAIIFLAPISGFDEVLAEDRTVNRLEDSVLLWRALCANPLLASVDLVLFLNKCDLLERKLASGVKLARYVRSYADRENSVEAISTYLRSKFSAIHREYSPSPRKFYAFCTSVTDTATTGGIIASVRDMVVRQHLKQSKLL</sequence>
<dbReference type="GO" id="GO:0001664">
    <property type="term" value="F:G protein-coupled receptor binding"/>
    <property type="evidence" value="ECO:0007669"/>
    <property type="project" value="TreeGrafter"/>
</dbReference>
<evidence type="ECO:0000256" key="6">
    <source>
        <dbReference type="SAM" id="MobiDB-lite"/>
    </source>
</evidence>
<dbReference type="FunFam" id="3.40.50.300:FF:000720">
    <property type="entry name" value="Guanine nucleotide-binding protein G(k) subunit alpha"/>
    <property type="match status" value="1"/>
</dbReference>
<keyword evidence="1 4" id="KW-0547">Nucleotide-binding</keyword>
<dbReference type="AlphaFoldDB" id="A0AAD7D5V0"/>
<evidence type="ECO:0000256" key="2">
    <source>
        <dbReference type="ARBA" id="ARBA00023134"/>
    </source>
</evidence>
<comment type="caution">
    <text evidence="7">The sequence shown here is derived from an EMBL/GenBank/DDBJ whole genome shotgun (WGS) entry which is preliminary data.</text>
</comment>
<feature type="region of interest" description="Disordered" evidence="6">
    <location>
        <begin position="110"/>
        <end position="138"/>
    </location>
</feature>
<keyword evidence="5" id="KW-0460">Magnesium</keyword>
<dbReference type="GO" id="GO:0031683">
    <property type="term" value="F:G-protein beta/gamma-subunit complex binding"/>
    <property type="evidence" value="ECO:0007669"/>
    <property type="project" value="InterPro"/>
</dbReference>
<dbReference type="PANTHER" id="PTHR10218:SF360">
    <property type="entry name" value="GUANINE NUCLEOTIDE-BINDING PROTEIN SUBUNIT ALPHA HOMOLOG"/>
    <property type="match status" value="1"/>
</dbReference>
<evidence type="ECO:0000256" key="4">
    <source>
        <dbReference type="PIRSR" id="PIRSR601019-1"/>
    </source>
</evidence>
<feature type="compositionally biased region" description="Acidic residues" evidence="6">
    <location>
        <begin position="172"/>
        <end position="184"/>
    </location>
</feature>
<dbReference type="SMART" id="SM00275">
    <property type="entry name" value="G_alpha"/>
    <property type="match status" value="1"/>
</dbReference>
<accession>A0AAD7D5V0</accession>
<dbReference type="GO" id="GO:0005525">
    <property type="term" value="F:GTP binding"/>
    <property type="evidence" value="ECO:0007669"/>
    <property type="project" value="UniProtKB-KW"/>
</dbReference>
<feature type="region of interest" description="Disordered" evidence="6">
    <location>
        <begin position="150"/>
        <end position="201"/>
    </location>
</feature>
<dbReference type="Gene3D" id="3.40.50.300">
    <property type="entry name" value="P-loop containing nucleotide triphosphate hydrolases"/>
    <property type="match status" value="2"/>
</dbReference>
<evidence type="ECO:0000256" key="1">
    <source>
        <dbReference type="ARBA" id="ARBA00022741"/>
    </source>
</evidence>
<dbReference type="InterPro" id="IPR011025">
    <property type="entry name" value="GproteinA_insert"/>
</dbReference>
<dbReference type="Pfam" id="PF00503">
    <property type="entry name" value="G-alpha"/>
    <property type="match status" value="1"/>
</dbReference>
<name>A0AAD7D5V0_MYCRO</name>
<evidence type="ECO:0000313" key="7">
    <source>
        <dbReference type="EMBL" id="KAJ7681133.1"/>
    </source>
</evidence>
<dbReference type="GO" id="GO:0003924">
    <property type="term" value="F:GTPase activity"/>
    <property type="evidence" value="ECO:0007669"/>
    <property type="project" value="InterPro"/>
</dbReference>
<keyword evidence="3" id="KW-0807">Transducer</keyword>
<feature type="binding site" evidence="5">
    <location>
        <position position="345"/>
    </location>
    <ligand>
        <name>Mg(2+)</name>
        <dbReference type="ChEBI" id="CHEBI:18420"/>
    </ligand>
</feature>
<dbReference type="Gene3D" id="1.10.400.10">
    <property type="entry name" value="GI Alpha 1, domain 2-like"/>
    <property type="match status" value="1"/>
</dbReference>
<protein>
    <submittedName>
        <fullName evidence="7">Guanine nucleotide binding protein, alpha subunit</fullName>
    </submittedName>
</protein>
<dbReference type="GO" id="GO:0005737">
    <property type="term" value="C:cytoplasm"/>
    <property type="evidence" value="ECO:0007669"/>
    <property type="project" value="TreeGrafter"/>
</dbReference>
<evidence type="ECO:0000256" key="3">
    <source>
        <dbReference type="ARBA" id="ARBA00023224"/>
    </source>
</evidence>
<feature type="binding site" evidence="4">
    <location>
        <begin position="339"/>
        <end position="345"/>
    </location>
    <ligand>
        <name>GTP</name>
        <dbReference type="ChEBI" id="CHEBI:37565"/>
    </ligand>
</feature>
<dbReference type="SUPFAM" id="SSF47895">
    <property type="entry name" value="Transducin (alpha subunit), insertion domain"/>
    <property type="match status" value="1"/>
</dbReference>
<keyword evidence="2 4" id="KW-0342">GTP-binding</keyword>
<dbReference type="PANTHER" id="PTHR10218">
    <property type="entry name" value="GTP-BINDING PROTEIN ALPHA SUBUNIT"/>
    <property type="match status" value="1"/>
</dbReference>
<dbReference type="Proteomes" id="UP001221757">
    <property type="component" value="Unassembled WGS sequence"/>
</dbReference>
<evidence type="ECO:0000256" key="5">
    <source>
        <dbReference type="PIRSR" id="PIRSR601019-2"/>
    </source>
</evidence>
<dbReference type="PRINTS" id="PR00318">
    <property type="entry name" value="GPROTEINA"/>
</dbReference>
<dbReference type="EMBL" id="JARKIE010000122">
    <property type="protein sequence ID" value="KAJ7681133.1"/>
    <property type="molecule type" value="Genomic_DNA"/>
</dbReference>
<keyword evidence="8" id="KW-1185">Reference proteome</keyword>
<organism evidence="7 8">
    <name type="scientific">Mycena rosella</name>
    <name type="common">Pink bonnet</name>
    <name type="synonym">Agaricus rosellus</name>
    <dbReference type="NCBI Taxonomy" id="1033263"/>
    <lineage>
        <taxon>Eukaryota</taxon>
        <taxon>Fungi</taxon>
        <taxon>Dikarya</taxon>
        <taxon>Basidiomycota</taxon>
        <taxon>Agaricomycotina</taxon>
        <taxon>Agaricomycetes</taxon>
        <taxon>Agaricomycetidae</taxon>
        <taxon>Agaricales</taxon>
        <taxon>Marasmiineae</taxon>
        <taxon>Mycenaceae</taxon>
        <taxon>Mycena</taxon>
    </lineage>
</organism>
<dbReference type="GO" id="GO:0005834">
    <property type="term" value="C:heterotrimeric G-protein complex"/>
    <property type="evidence" value="ECO:0007669"/>
    <property type="project" value="TreeGrafter"/>
</dbReference>
<dbReference type="GO" id="GO:0007188">
    <property type="term" value="P:adenylate cyclase-modulating G protein-coupled receptor signaling pathway"/>
    <property type="evidence" value="ECO:0007669"/>
    <property type="project" value="TreeGrafter"/>
</dbReference>
<keyword evidence="5" id="KW-0479">Metal-binding</keyword>
<gene>
    <name evidence="7" type="ORF">B0H17DRAFT_1206072</name>
</gene>
<feature type="binding site" evidence="4">
    <location>
        <begin position="457"/>
        <end position="460"/>
    </location>
    <ligand>
        <name>GTP</name>
        <dbReference type="ChEBI" id="CHEBI:37565"/>
    </ligand>
</feature>
<proteinExistence type="predicted"/>
<dbReference type="InterPro" id="IPR027417">
    <property type="entry name" value="P-loop_NTPase"/>
</dbReference>
<dbReference type="InterPro" id="IPR001019">
    <property type="entry name" value="Gprotein_alpha_su"/>
</dbReference>